<gene>
    <name evidence="3" type="ORF">FIBSPDRAFT_933509</name>
</gene>
<feature type="region of interest" description="Disordered" evidence="1">
    <location>
        <begin position="200"/>
        <end position="227"/>
    </location>
</feature>
<evidence type="ECO:0000256" key="1">
    <source>
        <dbReference type="SAM" id="MobiDB-lite"/>
    </source>
</evidence>
<name>A0A166H1N9_9AGAM</name>
<feature type="chain" id="PRO_5007874309" evidence="2">
    <location>
        <begin position="19"/>
        <end position="1298"/>
    </location>
</feature>
<feature type="compositionally biased region" description="Pro residues" evidence="1">
    <location>
        <begin position="287"/>
        <end position="297"/>
    </location>
</feature>
<feature type="signal peptide" evidence="2">
    <location>
        <begin position="1"/>
        <end position="18"/>
    </location>
</feature>
<protein>
    <submittedName>
        <fullName evidence="3">Uncharacterized protein</fullName>
    </submittedName>
</protein>
<evidence type="ECO:0000313" key="4">
    <source>
        <dbReference type="Proteomes" id="UP000076532"/>
    </source>
</evidence>
<dbReference type="PANTHER" id="PTHR46579">
    <property type="entry name" value="F5/8 TYPE C DOMAIN-CONTAINING PROTEIN-RELATED"/>
    <property type="match status" value="1"/>
</dbReference>
<proteinExistence type="predicted"/>
<keyword evidence="2" id="KW-0732">Signal</keyword>
<keyword evidence="4" id="KW-1185">Reference proteome</keyword>
<evidence type="ECO:0000313" key="3">
    <source>
        <dbReference type="EMBL" id="KZP18391.1"/>
    </source>
</evidence>
<sequence length="1298" mass="144474">MMLFSFAALSSLFIAAQAASLAAQSTECFTTHTGYLKAGGSDFGINSEKLIVWGYNVHNSTKIKLSLQACPQLTKYGPYNYPTAYYGRLVALETESIPANQCLTATPSPTNATILHGKLKSCGSAYVPAADQSFFYTKDAKNVYGYDLYFAGETGCKTNSGTLVVVNGTTYTNGDPLTTQGSDLWQLSCNSKGQTATFGLSGTINSDHTSNEREQARYSGGRMVGTSKCSRGYSEVSLQQLYRHAKIDGDRQKARVRSPAPPHPQTVAHTPESLDAPQHSSRDSPGSPEPAPIPYPSSDPDSDSDLDGPDSPVSTPLYAPMLSDDELLNVPQNMLNEPELDNESLPRQDLPVTPADDDSLAPGFRESPAIRLLYLQTVLGSIFGSRTVLDSNNALTDGLDLIELASSLGGNAAINEIKPAQTLVTAKRRLGLEVDDYIEKRPVCTACYKYYSPEDIKRLRSPSCTVTKCIGTVYRVKRRAEDQDGSADDEIRIPAKIMPYMSLIKGLQRMLLRPSFVNNLVPYDRAYVTDDSKKMHDMHDSPAYNSLKIGLTRVVDEDGTVHDEEISPGSSRLLSSVEFGLSMTINMDWFGITDGRPHSAGAIYISFNQLNRAVRLLAHNIHLPIMLPGPREPSLEQLNHCLSPVVVEMKTLYAGARMNMYGRVLPAVVHVAVQLNTSDVPACRKLNGAAGHAHKVHPCNFCLIAKADINTLDGYDDTQFKMRDDWVSLKHAELSRRATSEKARKKILDESGMHYSEFNQLPGWMPSQLTVVDYMHNFYGIVNDYFQKVMVSGYLLDAAGWRRFEDIIQRSIIWPSGAGRLPTNLRKLTNLLELGKNHTLQKADQLRRWAEIQPTVLWMLWRDDDGRLSKDAPPVPAKAKKPPKFRRRPDELYELALHLSVADRILAAKSISMDEVKEGHRYITKYNRGAITQGIPLVVDFPWRLEFQTWLQTLNFHTPTDSGMYEINITDHTAAVTSFRIWPDIQAHYITATTTTRRHEALRDELTLMPVSMYLGKEELRRLHATSILSNEFDVHLKERPSGAKSAFPDAMESQPVINNHLAMHYPTSYLFGPTYAWWLFGFERCNGDQKKVNLNGHANGEMELTLARAWVLKHRLYELITSLPPDTNSKEKDLINRLTREHSTARGTLRTQIAGFANEDGAIISPKRKGKPANLRELGLYPLLLNFARTHWAHLSIADDFAISPPGSTLFSGAYSTTTLPYIFKDGTRYGCCNSIVRTAGTSTGDHFACVDIDGDRYPCKILHLLVITVPGEVPMHCCIIQRMIADEDIPAVPWDL</sequence>
<organism evidence="3 4">
    <name type="scientific">Athelia psychrophila</name>
    <dbReference type="NCBI Taxonomy" id="1759441"/>
    <lineage>
        <taxon>Eukaryota</taxon>
        <taxon>Fungi</taxon>
        <taxon>Dikarya</taxon>
        <taxon>Basidiomycota</taxon>
        <taxon>Agaricomycotina</taxon>
        <taxon>Agaricomycetes</taxon>
        <taxon>Agaricomycetidae</taxon>
        <taxon>Atheliales</taxon>
        <taxon>Atheliaceae</taxon>
        <taxon>Athelia</taxon>
    </lineage>
</organism>
<evidence type="ECO:0000256" key="2">
    <source>
        <dbReference type="SAM" id="SignalP"/>
    </source>
</evidence>
<feature type="region of interest" description="Disordered" evidence="1">
    <location>
        <begin position="247"/>
        <end position="319"/>
    </location>
</feature>
<accession>A0A166H1N9</accession>
<dbReference type="STRING" id="436010.A0A166H1N9"/>
<dbReference type="Proteomes" id="UP000076532">
    <property type="component" value="Unassembled WGS sequence"/>
</dbReference>
<feature type="region of interest" description="Disordered" evidence="1">
    <location>
        <begin position="337"/>
        <end position="358"/>
    </location>
</feature>
<dbReference type="EMBL" id="KV417573">
    <property type="protein sequence ID" value="KZP18391.1"/>
    <property type="molecule type" value="Genomic_DNA"/>
</dbReference>
<dbReference type="PANTHER" id="PTHR46579:SF2">
    <property type="entry name" value="C2H2-TYPE DOMAIN-CONTAINING PROTEIN"/>
    <property type="match status" value="1"/>
</dbReference>
<dbReference type="OrthoDB" id="3248986at2759"/>
<reference evidence="3 4" key="1">
    <citation type="journal article" date="2016" name="Mol. Biol. Evol.">
        <title>Comparative Genomics of Early-Diverging Mushroom-Forming Fungi Provides Insights into the Origins of Lignocellulose Decay Capabilities.</title>
        <authorList>
            <person name="Nagy L.G."/>
            <person name="Riley R."/>
            <person name="Tritt A."/>
            <person name="Adam C."/>
            <person name="Daum C."/>
            <person name="Floudas D."/>
            <person name="Sun H."/>
            <person name="Yadav J.S."/>
            <person name="Pangilinan J."/>
            <person name="Larsson K.H."/>
            <person name="Matsuura K."/>
            <person name="Barry K."/>
            <person name="Labutti K."/>
            <person name="Kuo R."/>
            <person name="Ohm R.A."/>
            <person name="Bhattacharya S.S."/>
            <person name="Shirouzu T."/>
            <person name="Yoshinaga Y."/>
            <person name="Martin F.M."/>
            <person name="Grigoriev I.V."/>
            <person name="Hibbett D.S."/>
        </authorList>
    </citation>
    <scope>NUCLEOTIDE SEQUENCE [LARGE SCALE GENOMIC DNA]</scope>
    <source>
        <strain evidence="3 4">CBS 109695</strain>
    </source>
</reference>